<proteinExistence type="inferred from homology"/>
<name>A0ABR1VNG3_9PEZI</name>
<dbReference type="InterPro" id="IPR001128">
    <property type="entry name" value="Cyt_P450"/>
</dbReference>
<keyword evidence="3" id="KW-0349">Heme</keyword>
<dbReference type="CDD" id="cd11058">
    <property type="entry name" value="CYP60B-like"/>
    <property type="match status" value="1"/>
</dbReference>
<organism evidence="8 9">
    <name type="scientific">Apiospora saccharicola</name>
    <dbReference type="NCBI Taxonomy" id="335842"/>
    <lineage>
        <taxon>Eukaryota</taxon>
        <taxon>Fungi</taxon>
        <taxon>Dikarya</taxon>
        <taxon>Ascomycota</taxon>
        <taxon>Pezizomycotina</taxon>
        <taxon>Sordariomycetes</taxon>
        <taxon>Xylariomycetidae</taxon>
        <taxon>Amphisphaeriales</taxon>
        <taxon>Apiosporaceae</taxon>
        <taxon>Apiospora</taxon>
    </lineage>
</organism>
<gene>
    <name evidence="8" type="ORF">PG996_005098</name>
</gene>
<dbReference type="InterPro" id="IPR002401">
    <property type="entry name" value="Cyt_P450_E_grp-I"/>
</dbReference>
<reference evidence="8 9" key="1">
    <citation type="submission" date="2023-01" db="EMBL/GenBank/DDBJ databases">
        <title>Analysis of 21 Apiospora genomes using comparative genomics revels a genus with tremendous synthesis potential of carbohydrate active enzymes and secondary metabolites.</title>
        <authorList>
            <person name="Sorensen T."/>
        </authorList>
    </citation>
    <scope>NUCLEOTIDE SEQUENCE [LARGE SCALE GENOMIC DNA]</scope>
    <source>
        <strain evidence="8 9">CBS 83171</strain>
    </source>
</reference>
<accession>A0ABR1VNG3</accession>
<evidence type="ECO:0000256" key="4">
    <source>
        <dbReference type="ARBA" id="ARBA00022723"/>
    </source>
</evidence>
<feature type="compositionally biased region" description="Low complexity" evidence="6">
    <location>
        <begin position="422"/>
        <end position="432"/>
    </location>
</feature>
<dbReference type="Proteomes" id="UP001446871">
    <property type="component" value="Unassembled WGS sequence"/>
</dbReference>
<evidence type="ECO:0000256" key="5">
    <source>
        <dbReference type="ARBA" id="ARBA00023004"/>
    </source>
</evidence>
<dbReference type="PRINTS" id="PR00463">
    <property type="entry name" value="EP450I"/>
</dbReference>
<comment type="cofactor">
    <cofactor evidence="1">
        <name>heme</name>
        <dbReference type="ChEBI" id="CHEBI:30413"/>
    </cofactor>
</comment>
<dbReference type="PANTHER" id="PTHR24305:SF210">
    <property type="entry name" value="CYTOCHROME P450 MONOOXYGENASE ASQL-RELATED"/>
    <property type="match status" value="1"/>
</dbReference>
<keyword evidence="7" id="KW-0812">Transmembrane</keyword>
<evidence type="ECO:0000256" key="3">
    <source>
        <dbReference type="ARBA" id="ARBA00022617"/>
    </source>
</evidence>
<comment type="caution">
    <text evidence="8">The sequence shown here is derived from an EMBL/GenBank/DDBJ whole genome shotgun (WGS) entry which is preliminary data.</text>
</comment>
<feature type="region of interest" description="Disordered" evidence="6">
    <location>
        <begin position="419"/>
        <end position="441"/>
    </location>
</feature>
<dbReference type="InterPro" id="IPR050121">
    <property type="entry name" value="Cytochrome_P450_monoxygenase"/>
</dbReference>
<keyword evidence="4" id="KW-0479">Metal-binding</keyword>
<dbReference type="SUPFAM" id="SSF48264">
    <property type="entry name" value="Cytochrome P450"/>
    <property type="match status" value="1"/>
</dbReference>
<protein>
    <recommendedName>
        <fullName evidence="10">Cytochrome P450</fullName>
    </recommendedName>
</protein>
<evidence type="ECO:0000256" key="7">
    <source>
        <dbReference type="SAM" id="Phobius"/>
    </source>
</evidence>
<dbReference type="PANTHER" id="PTHR24305">
    <property type="entry name" value="CYTOCHROME P450"/>
    <property type="match status" value="1"/>
</dbReference>
<evidence type="ECO:0000256" key="6">
    <source>
        <dbReference type="SAM" id="MobiDB-lite"/>
    </source>
</evidence>
<dbReference type="InterPro" id="IPR036396">
    <property type="entry name" value="Cyt_P450_sf"/>
</dbReference>
<keyword evidence="5" id="KW-0408">Iron</keyword>
<evidence type="ECO:0000313" key="9">
    <source>
        <dbReference type="Proteomes" id="UP001446871"/>
    </source>
</evidence>
<comment type="similarity">
    <text evidence="2">Belongs to the cytochrome P450 family.</text>
</comment>
<sequence>MQFLGLSRGGIGLSLSLGNICIVASLLLIFYIITRIIYSLTLHPLAKFPGPIWTATSRIPYWIACLTGDQVLWIHNLHIKYGPVVRYSPNDLSFVDQGGAEWKAIHGHEKGGRELPKAREWFVEPANGIYGINSAPAHEDHRRFRKLFSPAFSERALKSNELVLRKHVDLLIAKLGEAVSERRPLDMVQMYQFTTFDFMGDLSFGQPLDLLRDLKYSRWLEVIFDSIKVIPVAQLIQYYPWVHSLFKMLEPQSIKDMKYNHFKYSADRVDLRLERGAEVQADIWSMVLAAKGASNSVWRRCTVMRMFSCTSLSGLTYYLLTNPKTLAILTKEIRSLFQREEDITLQSTAGIEYLNACIHEGLRLYPPVPVGVPRVVGDAGQLIGGQWVAPGTRISVHHYATYRSPHNFKDPAKFAPERWLRSKSGSDPSSSPYKDDRRESYQPFAYGPRDCLGRNLAMHEMRYILARVLFNFDLELCRESRGVGWAEGVYSVGEEALVVYITGCCNAILATGVAKDEMEHEGGMQGTRDERHEFVVDLE</sequence>
<feature type="transmembrane region" description="Helical" evidence="7">
    <location>
        <begin position="12"/>
        <end position="33"/>
    </location>
</feature>
<evidence type="ECO:0000256" key="2">
    <source>
        <dbReference type="ARBA" id="ARBA00010617"/>
    </source>
</evidence>
<dbReference type="EMBL" id="JAQQWM010000003">
    <property type="protein sequence ID" value="KAK8071750.1"/>
    <property type="molecule type" value="Genomic_DNA"/>
</dbReference>
<dbReference type="Pfam" id="PF00067">
    <property type="entry name" value="p450"/>
    <property type="match status" value="1"/>
</dbReference>
<evidence type="ECO:0000313" key="8">
    <source>
        <dbReference type="EMBL" id="KAK8071750.1"/>
    </source>
</evidence>
<keyword evidence="7" id="KW-0472">Membrane</keyword>
<evidence type="ECO:0000256" key="1">
    <source>
        <dbReference type="ARBA" id="ARBA00001971"/>
    </source>
</evidence>
<dbReference type="PRINTS" id="PR00385">
    <property type="entry name" value="P450"/>
</dbReference>
<dbReference type="Gene3D" id="1.10.630.10">
    <property type="entry name" value="Cytochrome P450"/>
    <property type="match status" value="1"/>
</dbReference>
<keyword evidence="9" id="KW-1185">Reference proteome</keyword>
<evidence type="ECO:0008006" key="10">
    <source>
        <dbReference type="Google" id="ProtNLM"/>
    </source>
</evidence>
<keyword evidence="7" id="KW-1133">Transmembrane helix</keyword>